<dbReference type="Gene3D" id="1.10.630.10">
    <property type="entry name" value="Cytochrome P450"/>
    <property type="match status" value="1"/>
</dbReference>
<keyword evidence="3" id="KW-0560">Oxidoreductase</keyword>
<dbReference type="Pfam" id="PF00067">
    <property type="entry name" value="p450"/>
    <property type="match status" value="1"/>
</dbReference>
<protein>
    <submittedName>
        <fullName evidence="4">Cytochrome P450</fullName>
    </submittedName>
</protein>
<dbReference type="InterPro" id="IPR001128">
    <property type="entry name" value="Cyt_P450"/>
</dbReference>
<evidence type="ECO:0000313" key="4">
    <source>
        <dbReference type="EMBL" id="GDY31591.1"/>
    </source>
</evidence>
<dbReference type="PANTHER" id="PTHR24305">
    <property type="entry name" value="CYTOCHROME P450"/>
    <property type="match status" value="1"/>
</dbReference>
<evidence type="ECO:0000256" key="2">
    <source>
        <dbReference type="ARBA" id="ARBA00010617"/>
    </source>
</evidence>
<dbReference type="GO" id="GO:0005506">
    <property type="term" value="F:iron ion binding"/>
    <property type="evidence" value="ECO:0007669"/>
    <property type="project" value="InterPro"/>
</dbReference>
<accession>A0A4D4J4Z2</accession>
<dbReference type="InterPro" id="IPR036396">
    <property type="entry name" value="Cyt_P450_sf"/>
</dbReference>
<dbReference type="EMBL" id="BJFL01000015">
    <property type="protein sequence ID" value="GDY31591.1"/>
    <property type="molecule type" value="Genomic_DNA"/>
</dbReference>
<name>A0A4D4J4Z2_9PSEU</name>
<keyword evidence="3" id="KW-0503">Monooxygenase</keyword>
<dbReference type="InterPro" id="IPR050121">
    <property type="entry name" value="Cytochrome_P450_monoxygenase"/>
</dbReference>
<dbReference type="Proteomes" id="UP000298860">
    <property type="component" value="Unassembled WGS sequence"/>
</dbReference>
<dbReference type="GO" id="GO:0020037">
    <property type="term" value="F:heme binding"/>
    <property type="evidence" value="ECO:0007669"/>
    <property type="project" value="InterPro"/>
</dbReference>
<dbReference type="InterPro" id="IPR002397">
    <property type="entry name" value="Cyt_P450_B"/>
</dbReference>
<dbReference type="AlphaFoldDB" id="A0A4D4J4Z2"/>
<comment type="caution">
    <text evidence="4">The sequence shown here is derived from an EMBL/GenBank/DDBJ whole genome shotgun (WGS) entry which is preliminary data.</text>
</comment>
<organism evidence="4 5">
    <name type="scientific">Gandjariella thermophila</name>
    <dbReference type="NCBI Taxonomy" id="1931992"/>
    <lineage>
        <taxon>Bacteria</taxon>
        <taxon>Bacillati</taxon>
        <taxon>Actinomycetota</taxon>
        <taxon>Actinomycetes</taxon>
        <taxon>Pseudonocardiales</taxon>
        <taxon>Pseudonocardiaceae</taxon>
        <taxon>Gandjariella</taxon>
    </lineage>
</organism>
<dbReference type="RefSeq" id="WP_137814649.1">
    <property type="nucleotide sequence ID" value="NZ_BJFL01000015.1"/>
</dbReference>
<keyword evidence="3" id="KW-0349">Heme</keyword>
<dbReference type="OrthoDB" id="5290182at2"/>
<comment type="cofactor">
    <cofactor evidence="1">
        <name>heme</name>
        <dbReference type="ChEBI" id="CHEBI:30413"/>
    </cofactor>
</comment>
<dbReference type="PRINTS" id="PR00385">
    <property type="entry name" value="P450"/>
</dbReference>
<keyword evidence="5" id="KW-1185">Reference proteome</keyword>
<keyword evidence="3" id="KW-0408">Iron</keyword>
<proteinExistence type="inferred from homology"/>
<dbReference type="InterPro" id="IPR017972">
    <property type="entry name" value="Cyt_P450_CS"/>
</dbReference>
<sequence>MTADPLGAALSVLDGGAVDPGGVLELRPGRLLVWHPDAVAAIFLADRWMRHGGSRTLGPLLGPRSLLWADGARHAGYRRVLAPALHGRGLTTRLPVVAETVRAAVDALVPGALVRLTRWTGAVTLRVVGRLVFGHGGPADDALLARFARRIDRALGAPSRCRDPRAHRAETWTALDRALLRRARAAVTEAPDSLAARLATLGPPDDAELRDQVVSLLFAGHETTASATAWTLCWLDRDQRLRRDVLDELRGTSDDGADPARVPLLHAVVQESLRLTPPALVAGKRILRAGGELLGRPLPAGTVLTPCVYLAHRHPGGLADPGRFDPTRFLGARVPAGHYLPFGGGVRRCLGRELAMTEIRVIVAAVLRRAGLRCVNPEVVVPHRRGPVLAPSPAVTMRVAP</sequence>
<dbReference type="PRINTS" id="PR00359">
    <property type="entry name" value="BP450"/>
</dbReference>
<dbReference type="PROSITE" id="PS00086">
    <property type="entry name" value="CYTOCHROME_P450"/>
    <property type="match status" value="1"/>
</dbReference>
<dbReference type="GO" id="GO:0004497">
    <property type="term" value="F:monooxygenase activity"/>
    <property type="evidence" value="ECO:0007669"/>
    <property type="project" value="UniProtKB-KW"/>
</dbReference>
<comment type="similarity">
    <text evidence="2 3">Belongs to the cytochrome P450 family.</text>
</comment>
<gene>
    <name evidence="4" type="ORF">GTS_32240</name>
</gene>
<dbReference type="SUPFAM" id="SSF48264">
    <property type="entry name" value="Cytochrome P450"/>
    <property type="match status" value="1"/>
</dbReference>
<reference evidence="5" key="1">
    <citation type="submission" date="2019-04" db="EMBL/GenBank/DDBJ databases">
        <title>Draft genome sequence of Pseudonocardiaceae bacterium SL3-2-4.</title>
        <authorList>
            <person name="Ningsih F."/>
            <person name="Yokota A."/>
            <person name="Sakai Y."/>
            <person name="Nanatani K."/>
            <person name="Yabe S."/>
            <person name="Oetari A."/>
            <person name="Sjamsuridzal W."/>
        </authorList>
    </citation>
    <scope>NUCLEOTIDE SEQUENCE [LARGE SCALE GENOMIC DNA]</scope>
    <source>
        <strain evidence="5">SL3-2-4</strain>
    </source>
</reference>
<dbReference type="PANTHER" id="PTHR24305:SF166">
    <property type="entry name" value="CYTOCHROME P450 12A4, MITOCHONDRIAL-RELATED"/>
    <property type="match status" value="1"/>
</dbReference>
<evidence type="ECO:0000313" key="5">
    <source>
        <dbReference type="Proteomes" id="UP000298860"/>
    </source>
</evidence>
<keyword evidence="3" id="KW-0479">Metal-binding</keyword>
<dbReference type="GO" id="GO:0016705">
    <property type="term" value="F:oxidoreductase activity, acting on paired donors, with incorporation or reduction of molecular oxygen"/>
    <property type="evidence" value="ECO:0007669"/>
    <property type="project" value="InterPro"/>
</dbReference>
<evidence type="ECO:0000256" key="3">
    <source>
        <dbReference type="RuleBase" id="RU000461"/>
    </source>
</evidence>
<evidence type="ECO:0000256" key="1">
    <source>
        <dbReference type="ARBA" id="ARBA00001971"/>
    </source>
</evidence>